<evidence type="ECO:0000313" key="4">
    <source>
        <dbReference type="EMBL" id="NEN25054.1"/>
    </source>
</evidence>
<dbReference type="SUPFAM" id="SSF117892">
    <property type="entry name" value="Band 7/SPFH domain"/>
    <property type="match status" value="1"/>
</dbReference>
<dbReference type="InterPro" id="IPR001107">
    <property type="entry name" value="Band_7"/>
</dbReference>
<dbReference type="Proteomes" id="UP000486602">
    <property type="component" value="Unassembled WGS sequence"/>
</dbReference>
<dbReference type="PANTHER" id="PTHR23222:SF1">
    <property type="entry name" value="PROHIBITIN-2"/>
    <property type="match status" value="1"/>
</dbReference>
<dbReference type="InterPro" id="IPR036013">
    <property type="entry name" value="Band_7/SPFH_dom_sf"/>
</dbReference>
<dbReference type="PRINTS" id="PR00679">
    <property type="entry name" value="PROHIBITIN"/>
</dbReference>
<keyword evidence="5" id="KW-1185">Reference proteome</keyword>
<dbReference type="CDD" id="cd03401">
    <property type="entry name" value="SPFH_prohibitin"/>
    <property type="match status" value="1"/>
</dbReference>
<feature type="domain" description="Band 7" evidence="3">
    <location>
        <begin position="18"/>
        <end position="180"/>
    </location>
</feature>
<dbReference type="EMBL" id="JAAGVY010000039">
    <property type="protein sequence ID" value="NEN25054.1"/>
    <property type="molecule type" value="Genomic_DNA"/>
</dbReference>
<gene>
    <name evidence="4" type="ORF">G3O08_16260</name>
</gene>
<dbReference type="Pfam" id="PF01145">
    <property type="entry name" value="Band_7"/>
    <property type="match status" value="1"/>
</dbReference>
<dbReference type="InterPro" id="IPR000163">
    <property type="entry name" value="Prohibitin"/>
</dbReference>
<evidence type="ECO:0000256" key="1">
    <source>
        <dbReference type="ARBA" id="ARBA00004167"/>
    </source>
</evidence>
<dbReference type="GO" id="GO:0016020">
    <property type="term" value="C:membrane"/>
    <property type="evidence" value="ECO:0007669"/>
    <property type="project" value="UniProtKB-SubCell"/>
</dbReference>
<proteinExistence type="predicted"/>
<protein>
    <submittedName>
        <fullName evidence="4">Prohibitin family protein</fullName>
    </submittedName>
</protein>
<evidence type="ECO:0000256" key="2">
    <source>
        <dbReference type="ARBA" id="ARBA00023136"/>
    </source>
</evidence>
<accession>A0A7K3WU74</accession>
<comment type="caution">
    <text evidence="4">The sequence shown here is derived from an EMBL/GenBank/DDBJ whole genome shotgun (WGS) entry which is preliminary data.</text>
</comment>
<dbReference type="Gene3D" id="3.30.479.30">
    <property type="entry name" value="Band 7 domain"/>
    <property type="match status" value="1"/>
</dbReference>
<evidence type="ECO:0000313" key="5">
    <source>
        <dbReference type="Proteomes" id="UP000486602"/>
    </source>
</evidence>
<dbReference type="PANTHER" id="PTHR23222">
    <property type="entry name" value="PROHIBITIN"/>
    <property type="match status" value="1"/>
</dbReference>
<dbReference type="PROSITE" id="PS51257">
    <property type="entry name" value="PROKAR_LIPOPROTEIN"/>
    <property type="match status" value="1"/>
</dbReference>
<evidence type="ECO:0000259" key="3">
    <source>
        <dbReference type="SMART" id="SM00244"/>
    </source>
</evidence>
<sequence length="258" mass="28864">MKTILRNACIILLAASTLSCVTIRQGNVGVKRTLGKIDPDFMEPGARLYNIFATKIITVPVRTENIEVTLELPSKEGLNVKADISILYHIEKSKATEIVGEIGMDYESTIILPVFRASAADVTAKYMAKDMHTGNRFEIETAIKEQMMKIIGSRGFEIEAVLMKSIQLPQGLYKAIEEKLEAEQDAQRMEFILLKEKQEALRRTIEAEGIRDANQIISEGLTPQIIQYQTIEAYRELSKSPNAKLIIGNGQQPILLEP</sequence>
<dbReference type="SMART" id="SM00244">
    <property type="entry name" value="PHB"/>
    <property type="match status" value="1"/>
</dbReference>
<comment type="subcellular location">
    <subcellularLocation>
        <location evidence="1">Membrane</location>
        <topology evidence="1">Single-pass membrane protein</topology>
    </subcellularLocation>
</comment>
<name>A0A7K3WU74_9FLAO</name>
<dbReference type="AlphaFoldDB" id="A0A7K3WU74"/>
<keyword evidence="2" id="KW-0472">Membrane</keyword>
<organism evidence="4 5">
    <name type="scientific">Cryomorpha ignava</name>
    <dbReference type="NCBI Taxonomy" id="101383"/>
    <lineage>
        <taxon>Bacteria</taxon>
        <taxon>Pseudomonadati</taxon>
        <taxon>Bacteroidota</taxon>
        <taxon>Flavobacteriia</taxon>
        <taxon>Flavobacteriales</taxon>
        <taxon>Cryomorphaceae</taxon>
        <taxon>Cryomorpha</taxon>
    </lineage>
</organism>
<dbReference type="GO" id="GO:0007005">
    <property type="term" value="P:mitochondrion organization"/>
    <property type="evidence" value="ECO:0007669"/>
    <property type="project" value="TreeGrafter"/>
</dbReference>
<reference evidence="4 5" key="1">
    <citation type="submission" date="2020-02" db="EMBL/GenBank/DDBJ databases">
        <title>Out from the shadows clarifying the taxonomy of the family Cryomorphaceae and related taxa by utilizing the GTDB taxonomic framework.</title>
        <authorList>
            <person name="Bowman J.P."/>
        </authorList>
    </citation>
    <scope>NUCLEOTIDE SEQUENCE [LARGE SCALE GENOMIC DNA]</scope>
    <source>
        <strain evidence="4 5">QSSC 1-22</strain>
    </source>
</reference>